<sequence>MAARPPNRAKIKGSMEYQLWKKGVKIECFEDLICDYMNLYDIKKALQKDIKSRGVAYDAMSASGYTITKQNQSVKDLVAVGKQMLLILDKLGLTTSEILPESDKDEL</sequence>
<dbReference type="Proteomes" id="UP000001662">
    <property type="component" value="Chromosome"/>
</dbReference>
<organism evidence="1 2">
    <name type="scientific">Lacrimispora saccharolytica (strain ATCC 35040 / DSM 2544 / NRCC 2533 / WM1)</name>
    <name type="common">Clostridium saccharolyticum</name>
    <dbReference type="NCBI Taxonomy" id="610130"/>
    <lineage>
        <taxon>Bacteria</taxon>
        <taxon>Bacillati</taxon>
        <taxon>Bacillota</taxon>
        <taxon>Clostridia</taxon>
        <taxon>Lachnospirales</taxon>
        <taxon>Lachnospiraceae</taxon>
        <taxon>Lacrimispora</taxon>
    </lineage>
</organism>
<dbReference type="STRING" id="610130.Closa_0740"/>
<dbReference type="KEGG" id="csh:Closa_0740"/>
<reference evidence="1" key="1">
    <citation type="submission" date="2010-07" db="EMBL/GenBank/DDBJ databases">
        <title>Complete sequence of Clostridium saccharolyticum WM1.</title>
        <authorList>
            <consortium name="US DOE Joint Genome Institute"/>
            <person name="Lucas S."/>
            <person name="Copeland A."/>
            <person name="Lapidus A."/>
            <person name="Cheng J.-F."/>
            <person name="Bruce D."/>
            <person name="Goodwin L."/>
            <person name="Pitluck S."/>
            <person name="Chertkov O."/>
            <person name="Detter J.C."/>
            <person name="Han C."/>
            <person name="Tapia R."/>
            <person name="Land M."/>
            <person name="Hauser L."/>
            <person name="Chang Y.-J."/>
            <person name="Jeffries C."/>
            <person name="Kyrpides N."/>
            <person name="Ivanova N."/>
            <person name="Mikhailova N."/>
            <person name="Mouttaki H."/>
            <person name="Lin L."/>
            <person name="Zhou J."/>
            <person name="Hemme C.L."/>
            <person name="Woyke T."/>
        </authorList>
    </citation>
    <scope>NUCLEOTIDE SEQUENCE [LARGE SCALE GENOMIC DNA]</scope>
    <source>
        <strain evidence="1">WM1</strain>
    </source>
</reference>
<dbReference type="AlphaFoldDB" id="D9R5F9"/>
<protein>
    <submittedName>
        <fullName evidence="1">Uncharacterized protein</fullName>
    </submittedName>
</protein>
<dbReference type="RefSeq" id="WP_013271460.1">
    <property type="nucleotide sequence ID" value="NC_014376.1"/>
</dbReference>
<dbReference type="PaxDb" id="610130-Closa_0740"/>
<keyword evidence="2" id="KW-1185">Reference proteome</keyword>
<dbReference type="EMBL" id="CP002109">
    <property type="protein sequence ID" value="ADL03365.1"/>
    <property type="molecule type" value="Genomic_DNA"/>
</dbReference>
<dbReference type="HOGENOM" id="CLU_166772_1_0_9"/>
<accession>D9R5F9</accession>
<gene>
    <name evidence="1" type="ordered locus">Closa_0740</name>
</gene>
<dbReference type="OrthoDB" id="2192520at2"/>
<evidence type="ECO:0000313" key="2">
    <source>
        <dbReference type="Proteomes" id="UP000001662"/>
    </source>
</evidence>
<name>D9R5F9_LACSW</name>
<proteinExistence type="predicted"/>
<evidence type="ECO:0000313" key="1">
    <source>
        <dbReference type="EMBL" id="ADL03365.1"/>
    </source>
</evidence>
<dbReference type="eggNOG" id="ENOG503335E">
    <property type="taxonomic scope" value="Bacteria"/>
</dbReference>